<proteinExistence type="predicted"/>
<dbReference type="EMBL" id="JAFMYU010000008">
    <property type="protein sequence ID" value="MBO0931730.1"/>
    <property type="molecule type" value="Genomic_DNA"/>
</dbReference>
<accession>A0A939G646</accession>
<name>A0A939G646_9BACT</name>
<evidence type="ECO:0000313" key="1">
    <source>
        <dbReference type="EMBL" id="MBO0931730.1"/>
    </source>
</evidence>
<reference evidence="1 2" key="1">
    <citation type="submission" date="2021-03" db="EMBL/GenBank/DDBJ databases">
        <title>Fibrella sp. HMF5036 genome sequencing and assembly.</title>
        <authorList>
            <person name="Kang H."/>
            <person name="Kim H."/>
            <person name="Bae S."/>
            <person name="Joh K."/>
        </authorList>
    </citation>
    <scope>NUCLEOTIDE SEQUENCE [LARGE SCALE GENOMIC DNA]</scope>
    <source>
        <strain evidence="1 2">HMF5036</strain>
    </source>
</reference>
<evidence type="ECO:0000313" key="2">
    <source>
        <dbReference type="Proteomes" id="UP000664795"/>
    </source>
</evidence>
<comment type="caution">
    <text evidence="1">The sequence shown here is derived from an EMBL/GenBank/DDBJ whole genome shotgun (WGS) entry which is preliminary data.</text>
</comment>
<dbReference type="Proteomes" id="UP000664795">
    <property type="component" value="Unassembled WGS sequence"/>
</dbReference>
<dbReference type="InterPro" id="IPR026444">
    <property type="entry name" value="Secre_tail"/>
</dbReference>
<dbReference type="RefSeq" id="WP_207335695.1">
    <property type="nucleotide sequence ID" value="NZ_JAFMYU010000008.1"/>
</dbReference>
<organism evidence="1 2">
    <name type="scientific">Fibrella aquatilis</name>
    <dbReference type="NCBI Taxonomy" id="2817059"/>
    <lineage>
        <taxon>Bacteria</taxon>
        <taxon>Pseudomonadati</taxon>
        <taxon>Bacteroidota</taxon>
        <taxon>Cytophagia</taxon>
        <taxon>Cytophagales</taxon>
        <taxon>Spirosomataceae</taxon>
        <taxon>Fibrella</taxon>
    </lineage>
</organism>
<dbReference type="AlphaFoldDB" id="A0A939G646"/>
<protein>
    <submittedName>
        <fullName evidence="1">T9SS type A sorting domain-containing protein</fullName>
    </submittedName>
</protein>
<keyword evidence="2" id="KW-1185">Reference proteome</keyword>
<gene>
    <name evidence="1" type="ORF">J2I48_12040</name>
</gene>
<dbReference type="NCBIfam" id="TIGR04183">
    <property type="entry name" value="Por_Secre_tail"/>
    <property type="match status" value="1"/>
</dbReference>
<sequence>MHAGTYILECQASAPAVTLERTSTFFLQTPLSLTLSPVSKVVYENYSPHLVLNTTINGPLSYTIATPTGDKAYVTDFPLVTGPATIPVPITQSGNYSLVGVANQCGPGQASGVASVTILPTSNVTIFPRMAAYEGIFCAGQTYLVGLLTTGTFSTGNVFTAYVANAQGQRLRTLPLIILPDKPAANRYVVMPTDLPDSDNYVFQVGSSSPAHLGASLLNDKSSESASLRLRQLSTATLTGAVSVFKNDSARLSVALTGSPPWRLIYPGQTETAMLYNINQSPATFTVKPDSTTDFRLTAVYDLYCGRGNVVGSTLITVSVLLATEPALPLQVRAWPNPTAGGLQIEGEMAGQGDVAFTLHTELGKLILTSVGGVQQGKLNHRMDLSQQPDGLYILTAEQDGRLSQFKVLKQ</sequence>